<evidence type="ECO:0000313" key="3">
    <source>
        <dbReference type="Proteomes" id="UP001307889"/>
    </source>
</evidence>
<feature type="compositionally biased region" description="Acidic residues" evidence="1">
    <location>
        <begin position="56"/>
        <end position="68"/>
    </location>
</feature>
<evidence type="ECO:0000256" key="1">
    <source>
        <dbReference type="SAM" id="MobiDB-lite"/>
    </source>
</evidence>
<feature type="region of interest" description="Disordered" evidence="1">
    <location>
        <begin position="22"/>
        <end position="78"/>
    </location>
</feature>
<proteinExistence type="predicted"/>
<gene>
    <name evidence="2" type="ORF">NTJ_04038</name>
</gene>
<sequence>MEFRYLERYEKYASEEIDFVIDGTDTKIENPSAEGAARTEQTPPTDDDIGNPKSESEDEELAFSEDEQVLVGQKPGNL</sequence>
<evidence type="ECO:0000313" key="2">
    <source>
        <dbReference type="EMBL" id="BES91229.1"/>
    </source>
</evidence>
<accession>A0ABN7AJ64</accession>
<dbReference type="Proteomes" id="UP001307889">
    <property type="component" value="Chromosome 2"/>
</dbReference>
<dbReference type="EMBL" id="AP028910">
    <property type="protein sequence ID" value="BES91229.1"/>
    <property type="molecule type" value="Genomic_DNA"/>
</dbReference>
<protein>
    <submittedName>
        <fullName evidence="2">Uncharacterized protein</fullName>
    </submittedName>
</protein>
<reference evidence="2 3" key="1">
    <citation type="submission" date="2023-09" db="EMBL/GenBank/DDBJ databases">
        <title>Nesidiocoris tenuis whole genome shotgun sequence.</title>
        <authorList>
            <person name="Shibata T."/>
            <person name="Shimoda M."/>
            <person name="Kobayashi T."/>
            <person name="Uehara T."/>
        </authorList>
    </citation>
    <scope>NUCLEOTIDE SEQUENCE [LARGE SCALE GENOMIC DNA]</scope>
    <source>
        <strain evidence="2 3">Japan</strain>
    </source>
</reference>
<name>A0ABN7AJ64_9HEMI</name>
<keyword evidence="3" id="KW-1185">Reference proteome</keyword>
<organism evidence="2 3">
    <name type="scientific">Nesidiocoris tenuis</name>
    <dbReference type="NCBI Taxonomy" id="355587"/>
    <lineage>
        <taxon>Eukaryota</taxon>
        <taxon>Metazoa</taxon>
        <taxon>Ecdysozoa</taxon>
        <taxon>Arthropoda</taxon>
        <taxon>Hexapoda</taxon>
        <taxon>Insecta</taxon>
        <taxon>Pterygota</taxon>
        <taxon>Neoptera</taxon>
        <taxon>Paraneoptera</taxon>
        <taxon>Hemiptera</taxon>
        <taxon>Heteroptera</taxon>
        <taxon>Panheteroptera</taxon>
        <taxon>Cimicomorpha</taxon>
        <taxon>Miridae</taxon>
        <taxon>Dicyphina</taxon>
        <taxon>Nesidiocoris</taxon>
    </lineage>
</organism>